<sequence length="498" mass="55534">MKKRAQQPNAQTFTIIFRGCAKSEHPKLAVAEAVKLYQNMLSVGRIKPNTIHLNAVLQVCAKVGDLDSMFTVLNSSDDPLRTPNNLTYTTILNALRMKVDKDPTDNDPGHPADKEKEIQQEKKNTIKRAKAIWEEVISRWRSGSLIIDEELVCAMGRILLMGGYGDIDSIEGLIEQTMFIPRANNKGLPGREGPENSALAGTKSVIKAPGAPAISHALPGNNSLSLILEALEKTRRTTKAIKYWNVFTLHYNVVPDANNWTRALRAFHCGKNSGRAATTLQKMPSDMITQKHVRLAMKTCLRDNLNKSAFNNATTILSIMGKTPSIPDVQSLRTYLQVAHASKRSFDDEAKHDYSRAMDTWAKNLAMALEHLFGPYQTVAKKYVVDPPNTKDAKILERAQVSKMEVIALARKMCAAYDILMTEHSTSLTAAQVAKIRPRHAGLTRLITEYFQNEKQRVGVQGGQRENTEDGKSGQQQDIRKGDSRGSRRAYDEGFKYE</sequence>
<name>A0ACC2J4E6_9PEZI</name>
<keyword evidence="2" id="KW-1185">Reference proteome</keyword>
<dbReference type="Proteomes" id="UP001153332">
    <property type="component" value="Unassembled WGS sequence"/>
</dbReference>
<evidence type="ECO:0000313" key="2">
    <source>
        <dbReference type="Proteomes" id="UP001153332"/>
    </source>
</evidence>
<organism evidence="1 2">
    <name type="scientific">Lasiodiplodia mahajangana</name>
    <dbReference type="NCBI Taxonomy" id="1108764"/>
    <lineage>
        <taxon>Eukaryota</taxon>
        <taxon>Fungi</taxon>
        <taxon>Dikarya</taxon>
        <taxon>Ascomycota</taxon>
        <taxon>Pezizomycotina</taxon>
        <taxon>Dothideomycetes</taxon>
        <taxon>Dothideomycetes incertae sedis</taxon>
        <taxon>Botryosphaeriales</taxon>
        <taxon>Botryosphaeriaceae</taxon>
        <taxon>Lasiodiplodia</taxon>
    </lineage>
</organism>
<comment type="caution">
    <text evidence="1">The sequence shown here is derived from an EMBL/GenBank/DDBJ whole genome shotgun (WGS) entry which is preliminary data.</text>
</comment>
<protein>
    <submittedName>
        <fullName evidence="1">Uncharacterized protein</fullName>
    </submittedName>
</protein>
<reference evidence="1" key="1">
    <citation type="submission" date="2022-12" db="EMBL/GenBank/DDBJ databases">
        <title>Genome Sequence of Lasiodiplodia mahajangana.</title>
        <authorList>
            <person name="Buettner E."/>
        </authorList>
    </citation>
    <scope>NUCLEOTIDE SEQUENCE</scope>
    <source>
        <strain evidence="1">VT137</strain>
    </source>
</reference>
<evidence type="ECO:0000313" key="1">
    <source>
        <dbReference type="EMBL" id="KAJ8122275.1"/>
    </source>
</evidence>
<accession>A0ACC2J4E6</accession>
<dbReference type="EMBL" id="JAPUUL010003603">
    <property type="protein sequence ID" value="KAJ8122275.1"/>
    <property type="molecule type" value="Genomic_DNA"/>
</dbReference>
<gene>
    <name evidence="1" type="ORF">O1611_g9880</name>
</gene>
<proteinExistence type="predicted"/>